<feature type="transmembrane region" description="Helical" evidence="9">
    <location>
        <begin position="207"/>
        <end position="231"/>
    </location>
</feature>
<keyword evidence="9" id="KW-0472">Membrane</keyword>
<keyword evidence="9" id="KW-1133">Transmembrane helix</keyword>
<dbReference type="GO" id="GO:0000155">
    <property type="term" value="F:phosphorelay sensor kinase activity"/>
    <property type="evidence" value="ECO:0007669"/>
    <property type="project" value="InterPro"/>
</dbReference>
<comment type="caution">
    <text evidence="11">The sequence shown here is derived from an EMBL/GenBank/DDBJ whole genome shotgun (WGS) entry which is preliminary data.</text>
</comment>
<feature type="transmembrane region" description="Helical" evidence="9">
    <location>
        <begin position="68"/>
        <end position="87"/>
    </location>
</feature>
<accession>A0A9X3S2Q1</accession>
<evidence type="ECO:0000256" key="2">
    <source>
        <dbReference type="ARBA" id="ARBA00012438"/>
    </source>
</evidence>
<evidence type="ECO:0000256" key="1">
    <source>
        <dbReference type="ARBA" id="ARBA00000085"/>
    </source>
</evidence>
<dbReference type="Gene3D" id="6.10.250.2870">
    <property type="match status" value="1"/>
</dbReference>
<sequence length="574" mass="58059">MPPRRRLVLILGLPLVAVLGTAALVQARRHPEQALGGAGAGALALQLLAGFGACAAGADLDLRRSMRLSGGLLAASGVALLLGAVPLHDAGSAVLFTAALAGGAFAPAFAGAAAVCHPVAGRRLGTVVAGMAAAAVVVLGVVPTALFDPVASGCLACPRNLLLVHGYGALQLPPVSVAPWAQALLCGGLCVLAVGRWARRPALARRAGAPVAVGGALVAALGAAAFVHAAVVSGPRVDETARSLWLAQCALLALVATGVAVQALRARLLRGQIADIVVATLSSPERLREALARRLGDPGLAICFPGARNGPVDAEGRPSRVPSPGAATTEVVRGRQVVALLAHDAALTHAPDRLATAARGAGPALEHASLRARLRAELAELSASRTRIVEVADEERRRAERDLHDGAQQRLIALSVALAQVAHQDGSLARAADELRRALEDLRALAHGLHPASLTEAGIAAALGELGERSRVPVRLTALPSGRWPPLVEAALYRLVLDGVGCAERAGDGGVVVVAIEHVGAGLGATVTLPGVRAATASLGLEHVYDRIAALDGALTLHETVAGVHLEAHLPCGS</sequence>
<dbReference type="EC" id="2.7.13.3" evidence="2"/>
<keyword evidence="6 11" id="KW-0418">Kinase</keyword>
<keyword evidence="8" id="KW-0902">Two-component regulatory system</keyword>
<dbReference type="InterPro" id="IPR050482">
    <property type="entry name" value="Sensor_HK_TwoCompSys"/>
</dbReference>
<evidence type="ECO:0000256" key="9">
    <source>
        <dbReference type="SAM" id="Phobius"/>
    </source>
</evidence>
<feature type="transmembrane region" description="Helical" evidence="9">
    <location>
        <begin position="37"/>
        <end position="56"/>
    </location>
</feature>
<name>A0A9X3S2Q1_9ACTN</name>
<dbReference type="GO" id="GO:0016020">
    <property type="term" value="C:membrane"/>
    <property type="evidence" value="ECO:0007669"/>
    <property type="project" value="InterPro"/>
</dbReference>
<reference evidence="11" key="1">
    <citation type="submission" date="2022-10" db="EMBL/GenBank/DDBJ databases">
        <title>The WGS of Solirubrobacter ginsenosidimutans DSM 21036.</title>
        <authorList>
            <person name="Jiang Z."/>
        </authorList>
    </citation>
    <scope>NUCLEOTIDE SEQUENCE</scope>
    <source>
        <strain evidence="11">DSM 21036</strain>
    </source>
</reference>
<organism evidence="11 12">
    <name type="scientific">Solirubrobacter ginsenosidimutans</name>
    <dbReference type="NCBI Taxonomy" id="490573"/>
    <lineage>
        <taxon>Bacteria</taxon>
        <taxon>Bacillati</taxon>
        <taxon>Actinomycetota</taxon>
        <taxon>Thermoleophilia</taxon>
        <taxon>Solirubrobacterales</taxon>
        <taxon>Solirubrobacteraceae</taxon>
        <taxon>Solirubrobacter</taxon>
    </lineage>
</organism>
<dbReference type="PANTHER" id="PTHR24421">
    <property type="entry name" value="NITRATE/NITRITE SENSOR PROTEIN NARX-RELATED"/>
    <property type="match status" value="1"/>
</dbReference>
<evidence type="ECO:0000256" key="7">
    <source>
        <dbReference type="ARBA" id="ARBA00022840"/>
    </source>
</evidence>
<gene>
    <name evidence="11" type="ORF">OM076_01040</name>
</gene>
<keyword evidence="3" id="KW-0597">Phosphoprotein</keyword>
<feature type="transmembrane region" description="Helical" evidence="9">
    <location>
        <begin position="93"/>
        <end position="115"/>
    </location>
</feature>
<dbReference type="Proteomes" id="UP001149140">
    <property type="component" value="Unassembled WGS sequence"/>
</dbReference>
<dbReference type="GO" id="GO:0046983">
    <property type="term" value="F:protein dimerization activity"/>
    <property type="evidence" value="ECO:0007669"/>
    <property type="project" value="InterPro"/>
</dbReference>
<dbReference type="InterPro" id="IPR011712">
    <property type="entry name" value="Sig_transdc_His_kin_sub3_dim/P"/>
</dbReference>
<keyword evidence="4" id="KW-0808">Transferase</keyword>
<evidence type="ECO:0000256" key="5">
    <source>
        <dbReference type="ARBA" id="ARBA00022741"/>
    </source>
</evidence>
<evidence type="ECO:0000256" key="4">
    <source>
        <dbReference type="ARBA" id="ARBA00022679"/>
    </source>
</evidence>
<feature type="transmembrane region" description="Helical" evidence="9">
    <location>
        <begin position="243"/>
        <end position="264"/>
    </location>
</feature>
<evidence type="ECO:0000256" key="6">
    <source>
        <dbReference type="ARBA" id="ARBA00022777"/>
    </source>
</evidence>
<feature type="transmembrane region" description="Helical" evidence="9">
    <location>
        <begin position="177"/>
        <end position="195"/>
    </location>
</feature>
<comment type="catalytic activity">
    <reaction evidence="1">
        <text>ATP + protein L-histidine = ADP + protein N-phospho-L-histidine.</text>
        <dbReference type="EC" id="2.7.13.3"/>
    </reaction>
</comment>
<dbReference type="EMBL" id="JAPDOD010000001">
    <property type="protein sequence ID" value="MDA0158833.1"/>
    <property type="molecule type" value="Genomic_DNA"/>
</dbReference>
<dbReference type="Pfam" id="PF07730">
    <property type="entry name" value="HisKA_3"/>
    <property type="match status" value="1"/>
</dbReference>
<evidence type="ECO:0000256" key="8">
    <source>
        <dbReference type="ARBA" id="ARBA00023012"/>
    </source>
</evidence>
<evidence type="ECO:0000259" key="10">
    <source>
        <dbReference type="Pfam" id="PF07730"/>
    </source>
</evidence>
<feature type="transmembrane region" description="Helical" evidence="9">
    <location>
        <begin position="127"/>
        <end position="146"/>
    </location>
</feature>
<proteinExistence type="predicted"/>
<evidence type="ECO:0000256" key="3">
    <source>
        <dbReference type="ARBA" id="ARBA00022553"/>
    </source>
</evidence>
<evidence type="ECO:0000313" key="11">
    <source>
        <dbReference type="EMBL" id="MDA0158833.1"/>
    </source>
</evidence>
<evidence type="ECO:0000313" key="12">
    <source>
        <dbReference type="Proteomes" id="UP001149140"/>
    </source>
</evidence>
<keyword evidence="9" id="KW-0812">Transmembrane</keyword>
<keyword evidence="7" id="KW-0067">ATP-binding</keyword>
<dbReference type="GO" id="GO:0005524">
    <property type="term" value="F:ATP binding"/>
    <property type="evidence" value="ECO:0007669"/>
    <property type="project" value="UniProtKB-KW"/>
</dbReference>
<dbReference type="PANTHER" id="PTHR24421:SF10">
    <property type="entry name" value="NITRATE_NITRITE SENSOR PROTEIN NARQ"/>
    <property type="match status" value="1"/>
</dbReference>
<dbReference type="RefSeq" id="WP_270037432.1">
    <property type="nucleotide sequence ID" value="NZ_JAPDOD010000001.1"/>
</dbReference>
<protein>
    <recommendedName>
        <fullName evidence="2">histidine kinase</fullName>
        <ecNumber evidence="2">2.7.13.3</ecNumber>
    </recommendedName>
</protein>
<keyword evidence="5" id="KW-0547">Nucleotide-binding</keyword>
<dbReference type="AlphaFoldDB" id="A0A9X3S2Q1"/>
<keyword evidence="12" id="KW-1185">Reference proteome</keyword>
<feature type="domain" description="Signal transduction histidine kinase subgroup 3 dimerisation and phosphoacceptor" evidence="10">
    <location>
        <begin position="395"/>
        <end position="454"/>
    </location>
</feature>